<dbReference type="RefSeq" id="WP_244275581.1">
    <property type="nucleotide sequence ID" value="NZ_KQ033912.1"/>
</dbReference>
<evidence type="ECO:0008006" key="11">
    <source>
        <dbReference type="Google" id="ProtNLM"/>
    </source>
</evidence>
<evidence type="ECO:0000256" key="5">
    <source>
        <dbReference type="ARBA" id="ARBA00022989"/>
    </source>
</evidence>
<evidence type="ECO:0000256" key="7">
    <source>
        <dbReference type="ARBA" id="ARBA00024033"/>
    </source>
</evidence>
<dbReference type="PATRIC" id="fig|927665.4.peg.1547"/>
<sequence length="405" mass="46589">MGIVSSRPQINSKLKFVTSFLHNPKLKENKTILAIWLVTAAITVIAKLIIGKFNNYKIFEGVYNHAIHGLTLYGPYPEEYGDVNLYGIIFSFIISPFAILPQWLGMVLWVMANTALLFYAIQQLPLSKNQKAIICWTAYIELITAQLVQQFNISVAAFILLAFAFIEKKKDFWAAFVILLGTFVKIYSIVGLAFFFFSKHKIKFLLSCLFWTILLFIFPIPFFGLEYTMSQYQDWFIAITEKNSHNMFAISQNVSLLGLVRRVSGNPDYSDLWLIVPGLILFFIPYLRIRQYKSLSFRFLVLANVLLFTVLFSSGSEASSYVTAMLGVGIWYVNSPASNKKLNYWLLILTIIVVAISTTELTPPFFRRAIVHPYVVKSWFCILVWLKICYEMIFLTFDQKSLNHD</sequence>
<reference evidence="9 10" key="1">
    <citation type="submission" date="2013-04" db="EMBL/GenBank/DDBJ databases">
        <title>The Genome Sequence of Parabacteroides goldsteinii DSM 19448.</title>
        <authorList>
            <consortium name="The Broad Institute Genomics Platform"/>
            <person name="Earl A."/>
            <person name="Ward D."/>
            <person name="Feldgarden M."/>
            <person name="Gevers D."/>
            <person name="Martens E."/>
            <person name="Sakamoto M."/>
            <person name="Benno Y."/>
            <person name="Song Y."/>
            <person name="Liu C."/>
            <person name="Lee J."/>
            <person name="Bolanos M."/>
            <person name="Vaisanen M.L."/>
            <person name="Finegold S.M."/>
            <person name="Walker B."/>
            <person name="Young S."/>
            <person name="Zeng Q."/>
            <person name="Gargeya S."/>
            <person name="Fitzgerald M."/>
            <person name="Haas B."/>
            <person name="Abouelleil A."/>
            <person name="Allen A.W."/>
            <person name="Alvarado L."/>
            <person name="Arachchi H.M."/>
            <person name="Berlin A.M."/>
            <person name="Chapman S.B."/>
            <person name="Gainer-Dewar J."/>
            <person name="Goldberg J."/>
            <person name="Griggs A."/>
            <person name="Gujja S."/>
            <person name="Hansen M."/>
            <person name="Howarth C."/>
            <person name="Imamovic A."/>
            <person name="Ireland A."/>
            <person name="Larimer J."/>
            <person name="McCowan C."/>
            <person name="Murphy C."/>
            <person name="Pearson M."/>
            <person name="Poon T.W."/>
            <person name="Priest M."/>
            <person name="Roberts A."/>
            <person name="Saif S."/>
            <person name="Shea T."/>
            <person name="Sisk P."/>
            <person name="Sykes S."/>
            <person name="Wortman J."/>
            <person name="Nusbaum C."/>
            <person name="Birren B."/>
        </authorList>
    </citation>
    <scope>NUCLEOTIDE SEQUENCE [LARGE SCALE GENOMIC DNA]</scope>
    <source>
        <strain evidence="9 10">DSM 19448</strain>
    </source>
</reference>
<name>A0A0F5JHA8_9BACT</name>
<evidence type="ECO:0000256" key="4">
    <source>
        <dbReference type="ARBA" id="ARBA00022692"/>
    </source>
</evidence>
<keyword evidence="4 8" id="KW-0812">Transmembrane</keyword>
<evidence type="ECO:0000256" key="2">
    <source>
        <dbReference type="ARBA" id="ARBA00022475"/>
    </source>
</evidence>
<dbReference type="EMBL" id="AQHV01000010">
    <property type="protein sequence ID" value="KKB56862.1"/>
    <property type="molecule type" value="Genomic_DNA"/>
</dbReference>
<keyword evidence="3" id="KW-0808">Transferase</keyword>
<proteinExistence type="inferred from homology"/>
<dbReference type="InterPro" id="IPR018584">
    <property type="entry name" value="GT87"/>
</dbReference>
<feature type="transmembrane region" description="Helical" evidence="8">
    <location>
        <begin position="172"/>
        <end position="197"/>
    </location>
</feature>
<feature type="transmembrane region" description="Helical" evidence="8">
    <location>
        <begin position="269"/>
        <end position="287"/>
    </location>
</feature>
<feature type="transmembrane region" description="Helical" evidence="8">
    <location>
        <begin position="147"/>
        <end position="166"/>
    </location>
</feature>
<evidence type="ECO:0000256" key="1">
    <source>
        <dbReference type="ARBA" id="ARBA00004651"/>
    </source>
</evidence>
<feature type="transmembrane region" description="Helical" evidence="8">
    <location>
        <begin position="31"/>
        <end position="50"/>
    </location>
</feature>
<dbReference type="Proteomes" id="UP000033047">
    <property type="component" value="Unassembled WGS sequence"/>
</dbReference>
<dbReference type="AlphaFoldDB" id="A0A0F5JHA8"/>
<feature type="transmembrane region" description="Helical" evidence="8">
    <location>
        <begin position="299"/>
        <end position="332"/>
    </location>
</feature>
<evidence type="ECO:0000256" key="3">
    <source>
        <dbReference type="ARBA" id="ARBA00022679"/>
    </source>
</evidence>
<evidence type="ECO:0000256" key="8">
    <source>
        <dbReference type="SAM" id="Phobius"/>
    </source>
</evidence>
<feature type="transmembrane region" description="Helical" evidence="8">
    <location>
        <begin position="344"/>
        <end position="366"/>
    </location>
</feature>
<keyword evidence="2" id="KW-1003">Cell membrane</keyword>
<dbReference type="Pfam" id="PF09594">
    <property type="entry name" value="GT87"/>
    <property type="match status" value="1"/>
</dbReference>
<feature type="transmembrane region" description="Helical" evidence="8">
    <location>
        <begin position="378"/>
        <end position="397"/>
    </location>
</feature>
<dbReference type="GO" id="GO:0016758">
    <property type="term" value="F:hexosyltransferase activity"/>
    <property type="evidence" value="ECO:0007669"/>
    <property type="project" value="InterPro"/>
</dbReference>
<comment type="similarity">
    <text evidence="7">Belongs to the glycosyltransferase 87 family.</text>
</comment>
<dbReference type="GO" id="GO:0005886">
    <property type="term" value="C:plasma membrane"/>
    <property type="evidence" value="ECO:0007669"/>
    <property type="project" value="UniProtKB-SubCell"/>
</dbReference>
<comment type="subcellular location">
    <subcellularLocation>
        <location evidence="1">Cell membrane</location>
        <topology evidence="1">Multi-pass membrane protein</topology>
    </subcellularLocation>
</comment>
<keyword evidence="6 8" id="KW-0472">Membrane</keyword>
<keyword evidence="5 8" id="KW-1133">Transmembrane helix</keyword>
<evidence type="ECO:0000313" key="9">
    <source>
        <dbReference type="EMBL" id="KKB56862.1"/>
    </source>
</evidence>
<feature type="transmembrane region" description="Helical" evidence="8">
    <location>
        <begin position="106"/>
        <end position="126"/>
    </location>
</feature>
<organism evidence="9 10">
    <name type="scientific">Parabacteroides goldsteinii DSM 19448 = WAL 12034</name>
    <dbReference type="NCBI Taxonomy" id="927665"/>
    <lineage>
        <taxon>Bacteria</taxon>
        <taxon>Pseudomonadati</taxon>
        <taxon>Bacteroidota</taxon>
        <taxon>Bacteroidia</taxon>
        <taxon>Bacteroidales</taxon>
        <taxon>Tannerellaceae</taxon>
        <taxon>Parabacteroides</taxon>
    </lineage>
</organism>
<gene>
    <name evidence="9" type="ORF">HMPREF1535_01514</name>
</gene>
<evidence type="ECO:0000256" key="6">
    <source>
        <dbReference type="ARBA" id="ARBA00023136"/>
    </source>
</evidence>
<dbReference type="STRING" id="927665.HMPREF1535_01514"/>
<comment type="caution">
    <text evidence="9">The sequence shown here is derived from an EMBL/GenBank/DDBJ whole genome shotgun (WGS) entry which is preliminary data.</text>
</comment>
<feature type="transmembrane region" description="Helical" evidence="8">
    <location>
        <begin position="204"/>
        <end position="225"/>
    </location>
</feature>
<evidence type="ECO:0000313" key="10">
    <source>
        <dbReference type="Proteomes" id="UP000033047"/>
    </source>
</evidence>
<dbReference type="HOGENOM" id="CLU_062612_0_0_10"/>
<accession>A0A0F5JHA8</accession>
<protein>
    <recommendedName>
        <fullName evidence="11">DUF2029 domain-containing protein</fullName>
    </recommendedName>
</protein>